<organism evidence="2 3">
    <name type="scientific">Fluviicola chungangensis</name>
    <dbReference type="NCBI Taxonomy" id="2597671"/>
    <lineage>
        <taxon>Bacteria</taxon>
        <taxon>Pseudomonadati</taxon>
        <taxon>Bacteroidota</taxon>
        <taxon>Flavobacteriia</taxon>
        <taxon>Flavobacteriales</taxon>
        <taxon>Crocinitomicaceae</taxon>
        <taxon>Fluviicola</taxon>
    </lineage>
</organism>
<keyword evidence="1" id="KW-0812">Transmembrane</keyword>
<feature type="transmembrane region" description="Helical" evidence="1">
    <location>
        <begin position="121"/>
        <end position="142"/>
    </location>
</feature>
<accession>A0A556N657</accession>
<keyword evidence="1" id="KW-1133">Transmembrane helix</keyword>
<protein>
    <recommendedName>
        <fullName evidence="4">DUF5362 domain-containing protein</fullName>
    </recommendedName>
</protein>
<dbReference type="OrthoDB" id="1121797at2"/>
<gene>
    <name evidence="2" type="ORF">FO442_00660</name>
</gene>
<name>A0A556N657_9FLAO</name>
<sequence length="146" mass="16209">MDTLDQNIELDSDKLKVSQSIREHLLTSAKWARFLAIVGFIFTGFTAIASLIMLITALSTGFGPLIGMAFLYIGLTVAMIFPALYMIRFAGSITKGLNSNKQSEFEFGVQNLKSFYKFSGIFTIVFLSLYIILIFIGIGSGFSRMF</sequence>
<dbReference type="EMBL" id="VLPL01000001">
    <property type="protein sequence ID" value="TSJ47670.1"/>
    <property type="molecule type" value="Genomic_DNA"/>
</dbReference>
<feature type="transmembrane region" description="Helical" evidence="1">
    <location>
        <begin position="65"/>
        <end position="87"/>
    </location>
</feature>
<feature type="transmembrane region" description="Helical" evidence="1">
    <location>
        <begin position="34"/>
        <end position="59"/>
    </location>
</feature>
<keyword evidence="3" id="KW-1185">Reference proteome</keyword>
<comment type="caution">
    <text evidence="2">The sequence shown here is derived from an EMBL/GenBank/DDBJ whole genome shotgun (WGS) entry which is preliminary data.</text>
</comment>
<evidence type="ECO:0000256" key="1">
    <source>
        <dbReference type="SAM" id="Phobius"/>
    </source>
</evidence>
<dbReference type="Proteomes" id="UP000316008">
    <property type="component" value="Unassembled WGS sequence"/>
</dbReference>
<reference evidence="2 3" key="1">
    <citation type="submission" date="2019-07" db="EMBL/GenBank/DDBJ databases">
        <authorList>
            <person name="Huq M.A."/>
        </authorList>
    </citation>
    <scope>NUCLEOTIDE SEQUENCE [LARGE SCALE GENOMIC DNA]</scope>
    <source>
        <strain evidence="2 3">MAH-3</strain>
    </source>
</reference>
<evidence type="ECO:0000313" key="3">
    <source>
        <dbReference type="Proteomes" id="UP000316008"/>
    </source>
</evidence>
<keyword evidence="1" id="KW-0472">Membrane</keyword>
<dbReference type="AlphaFoldDB" id="A0A556N657"/>
<evidence type="ECO:0000313" key="2">
    <source>
        <dbReference type="EMBL" id="TSJ47670.1"/>
    </source>
</evidence>
<dbReference type="RefSeq" id="WP_144331205.1">
    <property type="nucleotide sequence ID" value="NZ_VLPL01000001.1"/>
</dbReference>
<proteinExistence type="predicted"/>
<evidence type="ECO:0008006" key="4">
    <source>
        <dbReference type="Google" id="ProtNLM"/>
    </source>
</evidence>